<protein>
    <submittedName>
        <fullName evidence="1">Uncharacterized protein</fullName>
    </submittedName>
</protein>
<name>A0A9P8P9R6_9ASCO</name>
<evidence type="ECO:0000313" key="2">
    <source>
        <dbReference type="Proteomes" id="UP000769157"/>
    </source>
</evidence>
<dbReference type="AlphaFoldDB" id="A0A9P8P9R6"/>
<evidence type="ECO:0000313" key="1">
    <source>
        <dbReference type="EMBL" id="KAH3668203.1"/>
    </source>
</evidence>
<comment type="caution">
    <text evidence="1">The sequence shown here is derived from an EMBL/GenBank/DDBJ whole genome shotgun (WGS) entry which is preliminary data.</text>
</comment>
<gene>
    <name evidence="1" type="ORF">OGAPHI_001957</name>
</gene>
<dbReference type="Proteomes" id="UP000769157">
    <property type="component" value="Unassembled WGS sequence"/>
</dbReference>
<dbReference type="GeneID" id="70233924"/>
<reference evidence="1" key="1">
    <citation type="journal article" date="2021" name="Open Biol.">
        <title>Shared evolutionary footprints suggest mitochondrial oxidative damage underlies multiple complex I losses in fungi.</title>
        <authorList>
            <person name="Schikora-Tamarit M.A."/>
            <person name="Marcet-Houben M."/>
            <person name="Nosek J."/>
            <person name="Gabaldon T."/>
        </authorList>
    </citation>
    <scope>NUCLEOTIDE SEQUENCE</scope>
    <source>
        <strain evidence="1">CBS6075</strain>
    </source>
</reference>
<dbReference type="EMBL" id="JAEUBE010000158">
    <property type="protein sequence ID" value="KAH3668203.1"/>
    <property type="molecule type" value="Genomic_DNA"/>
</dbReference>
<dbReference type="RefSeq" id="XP_046062617.1">
    <property type="nucleotide sequence ID" value="XM_046202774.1"/>
</dbReference>
<reference evidence="1" key="2">
    <citation type="submission" date="2021-01" db="EMBL/GenBank/DDBJ databases">
        <authorList>
            <person name="Schikora-Tamarit M.A."/>
        </authorList>
    </citation>
    <scope>NUCLEOTIDE SEQUENCE</scope>
    <source>
        <strain evidence="1">CBS6075</strain>
    </source>
</reference>
<accession>A0A9P8P9R6</accession>
<organism evidence="1 2">
    <name type="scientific">Ogataea philodendri</name>
    <dbReference type="NCBI Taxonomy" id="1378263"/>
    <lineage>
        <taxon>Eukaryota</taxon>
        <taxon>Fungi</taxon>
        <taxon>Dikarya</taxon>
        <taxon>Ascomycota</taxon>
        <taxon>Saccharomycotina</taxon>
        <taxon>Pichiomycetes</taxon>
        <taxon>Pichiales</taxon>
        <taxon>Pichiaceae</taxon>
        <taxon>Ogataea</taxon>
    </lineage>
</organism>
<proteinExistence type="predicted"/>
<sequence length="84" mass="9513">MNISLEAGFTKVMGNTNIMLQFANQKIERRSNILILGSFMSNQELEKFTCGVHTLIFHVAQKNKTSGLSNFQVDERSNVNRAHL</sequence>
<keyword evidence="2" id="KW-1185">Reference proteome</keyword>